<keyword evidence="8 10" id="KW-0472">Membrane</keyword>
<evidence type="ECO:0000313" key="15">
    <source>
        <dbReference type="EMBL" id="MFC3198186.1"/>
    </source>
</evidence>
<name>A0ABV7JQ07_9SPHI</name>
<evidence type="ECO:0000259" key="13">
    <source>
        <dbReference type="Pfam" id="PF07660"/>
    </source>
</evidence>
<dbReference type="SUPFAM" id="SSF49464">
    <property type="entry name" value="Carboxypeptidase regulatory domain-like"/>
    <property type="match status" value="1"/>
</dbReference>
<evidence type="ECO:0000256" key="9">
    <source>
        <dbReference type="ARBA" id="ARBA00023237"/>
    </source>
</evidence>
<dbReference type="EMBL" id="JBHRTA010000035">
    <property type="protein sequence ID" value="MFC3198186.1"/>
    <property type="molecule type" value="Genomic_DNA"/>
</dbReference>
<keyword evidence="4" id="KW-0410">Iron transport</keyword>
<comment type="caution">
    <text evidence="15">The sequence shown here is derived from an EMBL/GenBank/DDBJ whole genome shotgun (WGS) entry which is preliminary data.</text>
</comment>
<dbReference type="InterPro" id="IPR036942">
    <property type="entry name" value="Beta-barrel_TonB_sf"/>
</dbReference>
<dbReference type="InterPro" id="IPR000531">
    <property type="entry name" value="Beta-barrel_TonB"/>
</dbReference>
<dbReference type="InterPro" id="IPR008969">
    <property type="entry name" value="CarboxyPept-like_regulatory"/>
</dbReference>
<evidence type="ECO:0000256" key="3">
    <source>
        <dbReference type="ARBA" id="ARBA00022452"/>
    </source>
</evidence>
<dbReference type="SUPFAM" id="SSF56935">
    <property type="entry name" value="Porins"/>
    <property type="match status" value="1"/>
</dbReference>
<evidence type="ECO:0000256" key="2">
    <source>
        <dbReference type="ARBA" id="ARBA00022448"/>
    </source>
</evidence>
<gene>
    <name evidence="15" type="ORF">ACFOET_11245</name>
</gene>
<organism evidence="15 16">
    <name type="scientific">Parapedobacter deserti</name>
    <dbReference type="NCBI Taxonomy" id="1912957"/>
    <lineage>
        <taxon>Bacteria</taxon>
        <taxon>Pseudomonadati</taxon>
        <taxon>Bacteroidota</taxon>
        <taxon>Sphingobacteriia</taxon>
        <taxon>Sphingobacteriales</taxon>
        <taxon>Sphingobacteriaceae</taxon>
        <taxon>Parapedobacter</taxon>
    </lineage>
</organism>
<protein>
    <submittedName>
        <fullName evidence="15">TonB-dependent receptor</fullName>
    </submittedName>
</protein>
<reference evidence="16" key="1">
    <citation type="journal article" date="2019" name="Int. J. Syst. Evol. Microbiol.">
        <title>The Global Catalogue of Microorganisms (GCM) 10K type strain sequencing project: providing services to taxonomists for standard genome sequencing and annotation.</title>
        <authorList>
            <consortium name="The Broad Institute Genomics Platform"/>
            <consortium name="The Broad Institute Genome Sequencing Center for Infectious Disease"/>
            <person name="Wu L."/>
            <person name="Ma J."/>
        </authorList>
    </citation>
    <scope>NUCLEOTIDE SEQUENCE [LARGE SCALE GENOMIC DNA]</scope>
    <source>
        <strain evidence="16">KCTC 52416</strain>
    </source>
</reference>
<comment type="subcellular location">
    <subcellularLocation>
        <location evidence="1 10">Cell outer membrane</location>
        <topology evidence="1 10">Multi-pass membrane protein</topology>
    </subcellularLocation>
</comment>
<comment type="similarity">
    <text evidence="10 11">Belongs to the TonB-dependent receptor family.</text>
</comment>
<evidence type="ECO:0000256" key="11">
    <source>
        <dbReference type="RuleBase" id="RU003357"/>
    </source>
</evidence>
<proteinExistence type="inferred from homology"/>
<dbReference type="Pfam" id="PF07660">
    <property type="entry name" value="STN"/>
    <property type="match status" value="1"/>
</dbReference>
<dbReference type="NCBIfam" id="TIGR04056">
    <property type="entry name" value="OMP_RagA_SusC"/>
    <property type="match status" value="1"/>
</dbReference>
<keyword evidence="5 10" id="KW-0812">Transmembrane</keyword>
<feature type="domain" description="TonB-dependent receptor-like beta-barrel" evidence="12">
    <location>
        <begin position="503"/>
        <end position="1077"/>
    </location>
</feature>
<evidence type="ECO:0000256" key="4">
    <source>
        <dbReference type="ARBA" id="ARBA00022496"/>
    </source>
</evidence>
<accession>A0ABV7JQ07</accession>
<dbReference type="Pfam" id="PF13715">
    <property type="entry name" value="CarbopepD_reg_2"/>
    <property type="match status" value="1"/>
</dbReference>
<dbReference type="InterPro" id="IPR012910">
    <property type="entry name" value="Plug_dom"/>
</dbReference>
<evidence type="ECO:0000313" key="16">
    <source>
        <dbReference type="Proteomes" id="UP001595526"/>
    </source>
</evidence>
<evidence type="ECO:0000259" key="12">
    <source>
        <dbReference type="Pfam" id="PF00593"/>
    </source>
</evidence>
<dbReference type="Proteomes" id="UP001595526">
    <property type="component" value="Unassembled WGS sequence"/>
</dbReference>
<keyword evidence="4" id="KW-0406">Ion transport</keyword>
<dbReference type="RefSeq" id="WP_379022601.1">
    <property type="nucleotide sequence ID" value="NZ_JBHRTA010000035.1"/>
</dbReference>
<dbReference type="NCBIfam" id="TIGR04057">
    <property type="entry name" value="SusC_RagA_signa"/>
    <property type="match status" value="1"/>
</dbReference>
<evidence type="ECO:0000256" key="6">
    <source>
        <dbReference type="ARBA" id="ARBA00023004"/>
    </source>
</evidence>
<sequence length="1122" mass="123481">MKLSAIFTVIGSLHLSAASYSQTITLEAKEQTLKQVFNTIQKQTGHHVIYNTRFFDDQTKVSVSAKQMPLDTFLDNVLSPLALTYDIRENTILIGRATSPAQPATRGVQPVKALQRSVNGIVNDADANPLEGVTVRLKGSNTVTITGSDGRYSINIPGSEGTLVFSIIGYNTIEHGVGNVSTLNVMMEQSVGGLDEVVVVGYGTQTKENITSSVSTISGAELGKTNSSTFTEGMIGKMPGVQVSQITGVPGSAPSIRVRGTGSITAGNEPLYVIDGFPIDAASLSSFNMSDIESISVLKDASSTSIYGSRGANGVIIVTTKKGVSGQTRIAYNPSYGLQQVSVKLDLMSPEEYVEFALDARNNAWEYLGGNRNDPNSARPALYQISPYLFTPEQWIRTDWQDAIFQTAPAQEHQLSVQGGSEKNLFSISAGYFGQEGVIKSSKFERYSVRANLMNAVSDRVKIETNVNTSFVNNKLVEDQGQFNQGIIGTMINSVGFLGLQNEDGSYPSFQGFGYGVSETRSPMAFINEYDRKNNTFRSVINSSVNYEIIPNLYLKALLGFDYNKTEQNFFMNSFDSFVADNPGHSRFTNPATGSFDYNTSFNWLSENTLNYTFELGSNHKFDVLAGFTAQNAKYNYAYISATNFPNNLVPTLNAGQVSSANTTRAEWSLLSYLGRVNYSYSNRYFATSTIRTDGSSRFGSGNRWGVFPSVSAGWMISNERFFNVRPISSLKLRASYGLSGNNNISNYGFAGLLNYTNYIIGNKQVSGIAPSTMSNSLLGWEKSRQFDVAIEAGLFNNRINLIADVYNKVNTDLLLQVAVPSIVGLTSTLQNIGKVRNRGVELGLNTRNLVGALKWSTDVNISFNRNKVLELGPSGDPIFSTAYSNAGDTHYTEIGKPLGNFYGYVFDGVFQSQEQINSMPHLPTDRPGDPIVKDVNGDGVISADDRTILGNYQPDFTYGMTNSFDYRNFDFSFMVQGVQGSEIMLLNMYQTMSMTGRTNNLGIARNRWRSPEEPGDGKVYKASIDVYGLRRTSSSFYIQDGSYLRIRNISLGYTLPQRVSEHLRISRLRLYATAQNPFTFTNKYLGYNPEVSTSHNSLTPGVDYFNYPLSKSWTFGLNIHF</sequence>
<dbReference type="Pfam" id="PF07715">
    <property type="entry name" value="Plug"/>
    <property type="match status" value="1"/>
</dbReference>
<keyword evidence="16" id="KW-1185">Reference proteome</keyword>
<evidence type="ECO:0000256" key="10">
    <source>
        <dbReference type="PROSITE-ProRule" id="PRU01360"/>
    </source>
</evidence>
<feature type="domain" description="Secretin/TonB short N-terminal" evidence="13">
    <location>
        <begin position="48"/>
        <end position="97"/>
    </location>
</feature>
<keyword evidence="6" id="KW-0408">Iron</keyword>
<dbReference type="InterPro" id="IPR039426">
    <property type="entry name" value="TonB-dep_rcpt-like"/>
</dbReference>
<dbReference type="InterPro" id="IPR037066">
    <property type="entry name" value="Plug_dom_sf"/>
</dbReference>
<evidence type="ECO:0000256" key="7">
    <source>
        <dbReference type="ARBA" id="ARBA00023077"/>
    </source>
</evidence>
<evidence type="ECO:0000259" key="14">
    <source>
        <dbReference type="Pfam" id="PF07715"/>
    </source>
</evidence>
<dbReference type="InterPro" id="IPR023996">
    <property type="entry name" value="TonB-dep_OMP_SusC/RagA"/>
</dbReference>
<evidence type="ECO:0000256" key="1">
    <source>
        <dbReference type="ARBA" id="ARBA00004571"/>
    </source>
</evidence>
<dbReference type="InterPro" id="IPR023997">
    <property type="entry name" value="TonB-dep_OMP_SusC/RagA_CS"/>
</dbReference>
<dbReference type="Gene3D" id="2.170.130.10">
    <property type="entry name" value="TonB-dependent receptor, plug domain"/>
    <property type="match status" value="1"/>
</dbReference>
<keyword evidence="9 10" id="KW-0998">Cell outer membrane</keyword>
<dbReference type="PROSITE" id="PS52016">
    <property type="entry name" value="TONB_DEPENDENT_REC_3"/>
    <property type="match status" value="1"/>
</dbReference>
<dbReference type="Gene3D" id="2.40.170.20">
    <property type="entry name" value="TonB-dependent receptor, beta-barrel domain"/>
    <property type="match status" value="1"/>
</dbReference>
<evidence type="ECO:0000256" key="8">
    <source>
        <dbReference type="ARBA" id="ARBA00023136"/>
    </source>
</evidence>
<keyword evidence="7 11" id="KW-0798">TonB box</keyword>
<dbReference type="InterPro" id="IPR011662">
    <property type="entry name" value="Secretin/TonB_short_N"/>
</dbReference>
<keyword evidence="2 10" id="KW-0813">Transport</keyword>
<evidence type="ECO:0000256" key="5">
    <source>
        <dbReference type="ARBA" id="ARBA00022692"/>
    </source>
</evidence>
<dbReference type="Gene3D" id="2.60.40.1120">
    <property type="entry name" value="Carboxypeptidase-like, regulatory domain"/>
    <property type="match status" value="1"/>
</dbReference>
<dbReference type="Pfam" id="PF00593">
    <property type="entry name" value="TonB_dep_Rec_b-barrel"/>
    <property type="match status" value="1"/>
</dbReference>
<feature type="domain" description="TonB-dependent receptor plug" evidence="14">
    <location>
        <begin position="207"/>
        <end position="315"/>
    </location>
</feature>
<keyword evidence="15" id="KW-0675">Receptor</keyword>
<keyword evidence="3 10" id="KW-1134">Transmembrane beta strand</keyword>